<evidence type="ECO:0000313" key="2">
    <source>
        <dbReference type="Proteomes" id="UP001374535"/>
    </source>
</evidence>
<dbReference type="EMBL" id="CP144690">
    <property type="protein sequence ID" value="WVY90044.1"/>
    <property type="molecule type" value="Genomic_DNA"/>
</dbReference>
<dbReference type="Proteomes" id="UP001374535">
    <property type="component" value="Chromosome 11"/>
</dbReference>
<sequence length="193" mass="21751">MSHLTAAKHLLRYLKGTVNFGLLFPRAANKSEGVLEVWCDSDWSGDTVDRRSTYDYFIQYGGAPISWCSKKQSVVALSTCEAEYIASAETTCQCIWVESVLGDLKLNCRKPIQLMVDNKSAISLSKNHVFHGKSKHIDTKFHFLRDLVSQGRIELLHCSTEAQKADIFPKALRPCRFHQLRDLLGVKALASYV</sequence>
<reference evidence="1 2" key="1">
    <citation type="journal article" date="2023" name="Life. Sci Alliance">
        <title>Evolutionary insights into 3D genome organization and epigenetic landscape of Vigna mungo.</title>
        <authorList>
            <person name="Junaid A."/>
            <person name="Singh B."/>
            <person name="Bhatia S."/>
        </authorList>
    </citation>
    <scope>NUCLEOTIDE SEQUENCE [LARGE SCALE GENOMIC DNA]</scope>
    <source>
        <strain evidence="1">Urdbean</strain>
    </source>
</reference>
<organism evidence="1 2">
    <name type="scientific">Vigna mungo</name>
    <name type="common">Black gram</name>
    <name type="synonym">Phaseolus mungo</name>
    <dbReference type="NCBI Taxonomy" id="3915"/>
    <lineage>
        <taxon>Eukaryota</taxon>
        <taxon>Viridiplantae</taxon>
        <taxon>Streptophyta</taxon>
        <taxon>Embryophyta</taxon>
        <taxon>Tracheophyta</taxon>
        <taxon>Spermatophyta</taxon>
        <taxon>Magnoliopsida</taxon>
        <taxon>eudicotyledons</taxon>
        <taxon>Gunneridae</taxon>
        <taxon>Pentapetalae</taxon>
        <taxon>rosids</taxon>
        <taxon>fabids</taxon>
        <taxon>Fabales</taxon>
        <taxon>Fabaceae</taxon>
        <taxon>Papilionoideae</taxon>
        <taxon>50 kb inversion clade</taxon>
        <taxon>NPAAA clade</taxon>
        <taxon>indigoferoid/millettioid clade</taxon>
        <taxon>Phaseoleae</taxon>
        <taxon>Vigna</taxon>
    </lineage>
</organism>
<dbReference type="AlphaFoldDB" id="A0AAQ3MGV1"/>
<evidence type="ECO:0000313" key="1">
    <source>
        <dbReference type="EMBL" id="WVY90044.1"/>
    </source>
</evidence>
<accession>A0AAQ3MGV1</accession>
<evidence type="ECO:0008006" key="3">
    <source>
        <dbReference type="Google" id="ProtNLM"/>
    </source>
</evidence>
<dbReference type="CDD" id="cd09272">
    <property type="entry name" value="RNase_HI_RT_Ty1"/>
    <property type="match status" value="1"/>
</dbReference>
<dbReference type="PANTHER" id="PTHR11439">
    <property type="entry name" value="GAG-POL-RELATED RETROTRANSPOSON"/>
    <property type="match status" value="1"/>
</dbReference>
<gene>
    <name evidence="1" type="ORF">V8G54_035558</name>
</gene>
<protein>
    <recommendedName>
        <fullName evidence="3">Copia protein</fullName>
    </recommendedName>
</protein>
<dbReference type="PANTHER" id="PTHR11439:SF483">
    <property type="entry name" value="PEPTIDE SYNTHASE GLIP-LIKE, PUTATIVE (AFU_ORTHOLOGUE AFUA_3G12920)-RELATED"/>
    <property type="match status" value="1"/>
</dbReference>
<keyword evidence="2" id="KW-1185">Reference proteome</keyword>
<proteinExistence type="predicted"/>
<name>A0AAQ3MGV1_VIGMU</name>